<gene>
    <name evidence="2" type="ORF">Glove_493g4</name>
</gene>
<evidence type="ECO:0000259" key="1">
    <source>
        <dbReference type="Pfam" id="PF00075"/>
    </source>
</evidence>
<accession>A0A397GRM1</accession>
<name>A0A397GRM1_9GLOM</name>
<protein>
    <recommendedName>
        <fullName evidence="1">RNase H type-1 domain-containing protein</fullName>
    </recommendedName>
</protein>
<dbReference type="Pfam" id="PF00075">
    <property type="entry name" value="RNase_H"/>
    <property type="match status" value="1"/>
</dbReference>
<proteinExistence type="predicted"/>
<reference evidence="2 3" key="1">
    <citation type="submission" date="2018-08" db="EMBL/GenBank/DDBJ databases">
        <title>Genome and evolution of the arbuscular mycorrhizal fungus Diversispora epigaea (formerly Glomus versiforme) and its bacterial endosymbionts.</title>
        <authorList>
            <person name="Sun X."/>
            <person name="Fei Z."/>
            <person name="Harrison M."/>
        </authorList>
    </citation>
    <scope>NUCLEOTIDE SEQUENCE [LARGE SCALE GENOMIC DNA]</scope>
    <source>
        <strain evidence="2 3">IT104</strain>
    </source>
</reference>
<dbReference type="InterPro" id="IPR012337">
    <property type="entry name" value="RNaseH-like_sf"/>
</dbReference>
<dbReference type="GO" id="GO:0003676">
    <property type="term" value="F:nucleic acid binding"/>
    <property type="evidence" value="ECO:0007669"/>
    <property type="project" value="InterPro"/>
</dbReference>
<dbReference type="AlphaFoldDB" id="A0A397GRM1"/>
<feature type="domain" description="RNase H type-1" evidence="1">
    <location>
        <begin position="49"/>
        <end position="104"/>
    </location>
</feature>
<comment type="caution">
    <text evidence="2">The sequence shown here is derived from an EMBL/GenBank/DDBJ whole genome shotgun (WGS) entry which is preliminary data.</text>
</comment>
<dbReference type="InterPro" id="IPR002156">
    <property type="entry name" value="RNaseH_domain"/>
</dbReference>
<organism evidence="2 3">
    <name type="scientific">Diversispora epigaea</name>
    <dbReference type="NCBI Taxonomy" id="1348612"/>
    <lineage>
        <taxon>Eukaryota</taxon>
        <taxon>Fungi</taxon>
        <taxon>Fungi incertae sedis</taxon>
        <taxon>Mucoromycota</taxon>
        <taxon>Glomeromycotina</taxon>
        <taxon>Glomeromycetes</taxon>
        <taxon>Diversisporales</taxon>
        <taxon>Diversisporaceae</taxon>
        <taxon>Diversispora</taxon>
    </lineage>
</organism>
<dbReference type="Proteomes" id="UP000266861">
    <property type="component" value="Unassembled WGS sequence"/>
</dbReference>
<evidence type="ECO:0000313" key="2">
    <source>
        <dbReference type="EMBL" id="RHZ50690.1"/>
    </source>
</evidence>
<dbReference type="EMBL" id="PQFF01000428">
    <property type="protein sequence ID" value="RHZ50690.1"/>
    <property type="molecule type" value="Genomic_DNA"/>
</dbReference>
<dbReference type="Gene3D" id="3.30.420.10">
    <property type="entry name" value="Ribonuclease H-like superfamily/Ribonuclease H"/>
    <property type="match status" value="1"/>
</dbReference>
<evidence type="ECO:0000313" key="3">
    <source>
        <dbReference type="Proteomes" id="UP000266861"/>
    </source>
</evidence>
<dbReference type="OrthoDB" id="2423333at2759"/>
<keyword evidence="3" id="KW-1185">Reference proteome</keyword>
<dbReference type="InterPro" id="IPR036397">
    <property type="entry name" value="RNaseH_sf"/>
</dbReference>
<sequence>MHKLLVYLRPIQICSIVLPSYLSISINPSFLFSNIYFSDTISAIKSFLLDRWGRKTRSLKNQDILQAITDKCNGKQIHFSLFKVAAHSGIILNEKADKLAKTGANKGSLLRINTAFLQRNVNFTWNNDSLDINIKDFCKRERKVDWYVKWRTQYRVVKWCNKHISRETDWKLTLKLIQGTKMSTGFTDDGDQKNRTFNIKILNDELPVLRNLHMRKPEVYKSDICIICKQGKEDTLHPFEYKIIEKLAIIGKNQGSKFTKSDIIKNFRAENFMKIDMGRQTRGKNKIEDIQFQIFTYLRELMKLKWSERCQMVLAWEKENKIEGSNKRKHNGKGNKEGKKRVPNGEYIDIKNILVKQWGCDLLILVNENFPKMAGQAVNHNGIPLLNYSQSLFFYMFLACLFTDIKSE</sequence>
<dbReference type="SUPFAM" id="SSF53098">
    <property type="entry name" value="Ribonuclease H-like"/>
    <property type="match status" value="1"/>
</dbReference>
<dbReference type="GO" id="GO:0004523">
    <property type="term" value="F:RNA-DNA hybrid ribonuclease activity"/>
    <property type="evidence" value="ECO:0007669"/>
    <property type="project" value="InterPro"/>
</dbReference>